<feature type="domain" description="AMP-binding enzyme C-terminal" evidence="2">
    <location>
        <begin position="428"/>
        <end position="503"/>
    </location>
</feature>
<proteinExistence type="predicted"/>
<dbReference type="PANTHER" id="PTHR43767:SF7">
    <property type="entry name" value="MEDIUM_LONG-CHAIN-FATTY-ACID--COA LIGASE FADD8"/>
    <property type="match status" value="1"/>
</dbReference>
<dbReference type="RefSeq" id="WP_040803792.1">
    <property type="nucleotide sequence ID" value="NZ_JACXLD010000010.1"/>
</dbReference>
<accession>A0A927C2F2</accession>
<dbReference type="SUPFAM" id="SSF56801">
    <property type="entry name" value="Acetyl-CoA synthetase-like"/>
    <property type="match status" value="1"/>
</dbReference>
<organism evidence="3 4">
    <name type="scientific">Spongiibacter pelagi</name>
    <dbReference type="NCBI Taxonomy" id="2760804"/>
    <lineage>
        <taxon>Bacteria</taxon>
        <taxon>Pseudomonadati</taxon>
        <taxon>Pseudomonadota</taxon>
        <taxon>Gammaproteobacteria</taxon>
        <taxon>Cellvibrionales</taxon>
        <taxon>Spongiibacteraceae</taxon>
        <taxon>Spongiibacter</taxon>
    </lineage>
</organism>
<reference evidence="3" key="1">
    <citation type="submission" date="2020-09" db="EMBL/GenBank/DDBJ databases">
        <authorList>
            <person name="Yoon J.-W."/>
        </authorList>
    </citation>
    <scope>NUCLEOTIDE SEQUENCE</scope>
    <source>
        <strain evidence="3">KMU-158</strain>
    </source>
</reference>
<evidence type="ECO:0000259" key="1">
    <source>
        <dbReference type="Pfam" id="PF00501"/>
    </source>
</evidence>
<feature type="domain" description="AMP-dependent synthetase/ligase" evidence="1">
    <location>
        <begin position="20"/>
        <end position="378"/>
    </location>
</feature>
<dbReference type="PANTHER" id="PTHR43767">
    <property type="entry name" value="LONG-CHAIN-FATTY-ACID--COA LIGASE"/>
    <property type="match status" value="1"/>
</dbReference>
<evidence type="ECO:0000313" key="3">
    <source>
        <dbReference type="EMBL" id="MBD2860055.1"/>
    </source>
</evidence>
<dbReference type="InterPro" id="IPR020845">
    <property type="entry name" value="AMP-binding_CS"/>
</dbReference>
<dbReference type="InterPro" id="IPR045851">
    <property type="entry name" value="AMP-bd_C_sf"/>
</dbReference>
<gene>
    <name evidence="3" type="ORF">IB286_13680</name>
</gene>
<dbReference type="GO" id="GO:0016877">
    <property type="term" value="F:ligase activity, forming carbon-sulfur bonds"/>
    <property type="evidence" value="ECO:0007669"/>
    <property type="project" value="UniProtKB-ARBA"/>
</dbReference>
<dbReference type="EMBL" id="JACXLD010000010">
    <property type="protein sequence ID" value="MBD2860055.1"/>
    <property type="molecule type" value="Genomic_DNA"/>
</dbReference>
<dbReference type="PROSITE" id="PS00455">
    <property type="entry name" value="AMP_BINDING"/>
    <property type="match status" value="1"/>
</dbReference>
<keyword evidence="4" id="KW-1185">Reference proteome</keyword>
<dbReference type="InterPro" id="IPR050237">
    <property type="entry name" value="ATP-dep_AMP-bd_enzyme"/>
</dbReference>
<sequence>MRTQLHKEIFTPHLLIRALQDNADREVIFLPDGSSRTGREIADETSRYCQAFRAQGLNRASRIALLSGNRVEVIHVTDAALLEAMLITSLHPMGAVDDFAYVVEDANIDTIIFDPKFDHLVGELKQRCPQLKRVWSLGQSNSGENLLPFVSNHDAAPLIAPEVNGEDVYRLTYSGGTTGKPKGIEGSYRCFMTMTQIMMAEWEWPENTRQLLVSPLSHTGGTLFLPTLLAGGSMYVIPAFEPVKVMEMIQEHKINCMLMVPTMIYALMDHPRAPEFDLSSLETIIYGASPMSVPRLQEAIKKFGPIFFQFYGQSECPMTISVMRRSEHLVDDPKRLSSCGRPVPWIDVALLDHQGNPVPDGEPGEICTRGPLVMPGYYNKPDLTEEVFAHDWLHTGDIAIKDPDGFLRIVDRAKDMVITGGFNVFPREVEDVIATHPAVSAVSVFGTPDEKWGEAVTAAVALRPGMEASAEDISKLVRATKGPHQTPKIIHFVDAIPVTNLGKPDKKALRKQFSG</sequence>
<comment type="caution">
    <text evidence="3">The sequence shown here is derived from an EMBL/GenBank/DDBJ whole genome shotgun (WGS) entry which is preliminary data.</text>
</comment>
<dbReference type="InterPro" id="IPR000873">
    <property type="entry name" value="AMP-dep_synth/lig_dom"/>
</dbReference>
<dbReference type="Pfam" id="PF00501">
    <property type="entry name" value="AMP-binding"/>
    <property type="match status" value="1"/>
</dbReference>
<evidence type="ECO:0000313" key="4">
    <source>
        <dbReference type="Proteomes" id="UP000610558"/>
    </source>
</evidence>
<dbReference type="AlphaFoldDB" id="A0A927C2F2"/>
<dbReference type="InterPro" id="IPR025110">
    <property type="entry name" value="AMP-bd_C"/>
</dbReference>
<dbReference type="Gene3D" id="3.30.300.30">
    <property type="match status" value="1"/>
</dbReference>
<dbReference type="Pfam" id="PF13193">
    <property type="entry name" value="AMP-binding_C"/>
    <property type="match status" value="1"/>
</dbReference>
<dbReference type="InterPro" id="IPR042099">
    <property type="entry name" value="ANL_N_sf"/>
</dbReference>
<name>A0A927C2F2_9GAMM</name>
<dbReference type="Gene3D" id="3.40.50.12780">
    <property type="entry name" value="N-terminal domain of ligase-like"/>
    <property type="match status" value="1"/>
</dbReference>
<dbReference type="Proteomes" id="UP000610558">
    <property type="component" value="Unassembled WGS sequence"/>
</dbReference>
<evidence type="ECO:0000259" key="2">
    <source>
        <dbReference type="Pfam" id="PF13193"/>
    </source>
</evidence>
<protein>
    <submittedName>
        <fullName evidence="3">AMP-binding protein</fullName>
    </submittedName>
</protein>